<dbReference type="Proteomes" id="UP000179264">
    <property type="component" value="Unassembled WGS sequence"/>
</dbReference>
<feature type="signal peptide" evidence="2">
    <location>
        <begin position="1"/>
        <end position="20"/>
    </location>
</feature>
<keyword evidence="2" id="KW-0732">Signal</keyword>
<dbReference type="PROSITE" id="PS50093">
    <property type="entry name" value="PKD"/>
    <property type="match status" value="1"/>
</dbReference>
<evidence type="ECO:0000313" key="5">
    <source>
        <dbReference type="Proteomes" id="UP000179264"/>
    </source>
</evidence>
<dbReference type="InterPro" id="IPR013783">
    <property type="entry name" value="Ig-like_fold"/>
</dbReference>
<dbReference type="Pfam" id="PF18911">
    <property type="entry name" value="PKD_4"/>
    <property type="match status" value="1"/>
</dbReference>
<dbReference type="InterPro" id="IPR000601">
    <property type="entry name" value="PKD_dom"/>
</dbReference>
<dbReference type="InterPro" id="IPR036415">
    <property type="entry name" value="Lamin_tail_dom_sf"/>
</dbReference>
<dbReference type="AlphaFoldDB" id="A0A1G2T838"/>
<sequence>MKRLTFFLFCVLSVYQSVYADTSFIFSTDPQGIPVNTMSGKINIQASSPVTETTYLIPSSSSQTGQFVTSSGNPQTASIYIATGDSNRGIYYKDSIAGDFVLTVVVQNKAKTLTLATISQHIFIGVASSTSNSTTITDTATTTSQTVNSDSSTSSSSASAHSSPSSLSQMSEEMMFEISAGRDRLTTVGNEVTFRAVPAKVQNMSEQNIVYQWSFGDGTMGGGNVVNHTYRFAGDYSVLVNARYYDKQAVSRVKVSVVLPKVSLARVLGGVEVTNTSGVEINLEDWSLQSPKNRFVFPNDTLISNGKKITFADEVTGVNSGEIKLLNPIGKELATLVEETLVTVSEQSEQIGISTGTSLNDIQAKINEVKTKLAQISPQLPQSEPVKISQRVTLGKSKISTSTPMAPMSDIGVNSDKTEQTATVFEAPKQTGFISTIFSWPIRGFNFIRHLFVED</sequence>
<feature type="domain" description="PKD" evidence="3">
    <location>
        <begin position="205"/>
        <end position="242"/>
    </location>
</feature>
<dbReference type="InterPro" id="IPR035986">
    <property type="entry name" value="PKD_dom_sf"/>
</dbReference>
<evidence type="ECO:0000256" key="2">
    <source>
        <dbReference type="SAM" id="SignalP"/>
    </source>
</evidence>
<feature type="region of interest" description="Disordered" evidence="1">
    <location>
        <begin position="132"/>
        <end position="168"/>
    </location>
</feature>
<dbReference type="EMBL" id="MHVL01000037">
    <property type="protein sequence ID" value="OHA92781.1"/>
    <property type="molecule type" value="Genomic_DNA"/>
</dbReference>
<feature type="chain" id="PRO_5032718297" description="PKD domain-containing protein" evidence="2">
    <location>
        <begin position="21"/>
        <end position="455"/>
    </location>
</feature>
<dbReference type="SUPFAM" id="SSF49299">
    <property type="entry name" value="PKD domain"/>
    <property type="match status" value="1"/>
</dbReference>
<evidence type="ECO:0000256" key="1">
    <source>
        <dbReference type="SAM" id="MobiDB-lite"/>
    </source>
</evidence>
<accession>A0A1G2T838</accession>
<evidence type="ECO:0000313" key="4">
    <source>
        <dbReference type="EMBL" id="OHA92781.1"/>
    </source>
</evidence>
<proteinExistence type="predicted"/>
<dbReference type="Gene3D" id="2.60.40.10">
    <property type="entry name" value="Immunoglobulins"/>
    <property type="match status" value="1"/>
</dbReference>
<dbReference type="SUPFAM" id="SSF74853">
    <property type="entry name" value="Lamin A/C globular tail domain"/>
    <property type="match status" value="1"/>
</dbReference>
<organism evidence="4 5">
    <name type="scientific">Candidatus Zambryskibacteria bacterium RIFCSPHIGHO2_02_38_10.5</name>
    <dbReference type="NCBI Taxonomy" id="1802742"/>
    <lineage>
        <taxon>Bacteria</taxon>
        <taxon>Candidatus Zambryskiibacteriota</taxon>
    </lineage>
</organism>
<name>A0A1G2T838_9BACT</name>
<comment type="caution">
    <text evidence="4">The sequence shown here is derived from an EMBL/GenBank/DDBJ whole genome shotgun (WGS) entry which is preliminary data.</text>
</comment>
<gene>
    <name evidence="4" type="ORF">A2W58_02485</name>
</gene>
<dbReference type="CDD" id="cd00146">
    <property type="entry name" value="PKD"/>
    <property type="match status" value="1"/>
</dbReference>
<evidence type="ECO:0000259" key="3">
    <source>
        <dbReference type="PROSITE" id="PS50093"/>
    </source>
</evidence>
<reference evidence="4 5" key="1">
    <citation type="journal article" date="2016" name="Nat. Commun.">
        <title>Thousands of microbial genomes shed light on interconnected biogeochemical processes in an aquifer system.</title>
        <authorList>
            <person name="Anantharaman K."/>
            <person name="Brown C.T."/>
            <person name="Hug L.A."/>
            <person name="Sharon I."/>
            <person name="Castelle C.J."/>
            <person name="Probst A.J."/>
            <person name="Thomas B.C."/>
            <person name="Singh A."/>
            <person name="Wilkins M.J."/>
            <person name="Karaoz U."/>
            <person name="Brodie E.L."/>
            <person name="Williams K.H."/>
            <person name="Hubbard S.S."/>
            <person name="Banfield J.F."/>
        </authorList>
    </citation>
    <scope>NUCLEOTIDE SEQUENCE [LARGE SCALE GENOMIC DNA]</scope>
</reference>
<protein>
    <recommendedName>
        <fullName evidence="3">PKD domain-containing protein</fullName>
    </recommendedName>
</protein>